<sequence length="58" mass="6367">MVVNLNCIVLTFLNVKIGASTQVVNFPCAEFVLDSKYAGDVTSSVFVDYSRSLLALFF</sequence>
<proteinExistence type="predicted"/>
<evidence type="ECO:0000313" key="1">
    <source>
        <dbReference type="EMBL" id="EYE88170.1"/>
    </source>
</evidence>
<dbReference type="AlphaFoldDB" id="A0A017RW76"/>
<organism evidence="1 2">
    <name type="scientific">Fervidicella metallireducens AeB</name>
    <dbReference type="NCBI Taxonomy" id="1403537"/>
    <lineage>
        <taxon>Bacteria</taxon>
        <taxon>Bacillati</taxon>
        <taxon>Bacillota</taxon>
        <taxon>Clostridia</taxon>
        <taxon>Eubacteriales</taxon>
        <taxon>Clostridiaceae</taxon>
        <taxon>Fervidicella</taxon>
    </lineage>
</organism>
<accession>A0A017RW76</accession>
<dbReference type="Proteomes" id="UP000019681">
    <property type="component" value="Unassembled WGS sequence"/>
</dbReference>
<dbReference type="STRING" id="1403537.Q428_09430"/>
<name>A0A017RW76_9CLOT</name>
<reference evidence="1 2" key="1">
    <citation type="journal article" date="2014" name="Genome Announc.">
        <title>Draft Genome Sequence of Fervidicella metallireducens Strain AeBT, an Iron-Reducing Thermoanaerobe from the Great Artesian Basin.</title>
        <authorList>
            <person name="Patel B.K."/>
        </authorList>
    </citation>
    <scope>NUCLEOTIDE SEQUENCE [LARGE SCALE GENOMIC DNA]</scope>
    <source>
        <strain evidence="1 2">AeB</strain>
    </source>
</reference>
<gene>
    <name evidence="1" type="ORF">Q428_09430</name>
</gene>
<comment type="caution">
    <text evidence="1">The sequence shown here is derived from an EMBL/GenBank/DDBJ whole genome shotgun (WGS) entry which is preliminary data.</text>
</comment>
<evidence type="ECO:0000313" key="2">
    <source>
        <dbReference type="Proteomes" id="UP000019681"/>
    </source>
</evidence>
<protein>
    <submittedName>
        <fullName evidence="1">Uncharacterized protein</fullName>
    </submittedName>
</protein>
<dbReference type="EMBL" id="AZQP01000027">
    <property type="protein sequence ID" value="EYE88170.1"/>
    <property type="molecule type" value="Genomic_DNA"/>
</dbReference>
<keyword evidence="2" id="KW-1185">Reference proteome</keyword>